<dbReference type="Proteomes" id="UP000234456">
    <property type="component" value="Unassembled WGS sequence"/>
</dbReference>
<comment type="caution">
    <text evidence="1">The sequence shown here is derived from an EMBL/GenBank/DDBJ whole genome shotgun (WGS) entry which is preliminary data.</text>
</comment>
<dbReference type="RefSeq" id="WP_102064394.1">
    <property type="nucleotide sequence ID" value="NZ_PKQE01000001.1"/>
</dbReference>
<gene>
    <name evidence="1" type="ORF">C0Q88_03635</name>
</gene>
<sequence length="103" mass="11765">MKLHMKGYILQLLAGSDMLWDSEIAHRTCIEYGKPEDEYWTGSIRAILADLYSGGLVQTPEDQLDDATNKVHFRYAITEFGRQRMADTGLLDLDDLQPKETTQ</sequence>
<accession>A0A2N4TVS3</accession>
<reference evidence="1 2" key="1">
    <citation type="submission" date="2017-12" db="EMBL/GenBank/DDBJ databases">
        <title>Draft genome sequence of Ralstonia pickettii 52.</title>
        <authorList>
            <person name="Zheng B."/>
        </authorList>
    </citation>
    <scope>NUCLEOTIDE SEQUENCE [LARGE SCALE GENOMIC DNA]</scope>
    <source>
        <strain evidence="1 2">52</strain>
    </source>
</reference>
<name>A0A2N4TVS3_RALPI</name>
<dbReference type="EMBL" id="PKQE01000001">
    <property type="protein sequence ID" value="PLC43810.1"/>
    <property type="molecule type" value="Genomic_DNA"/>
</dbReference>
<dbReference type="AlphaFoldDB" id="A0A2N4TVS3"/>
<proteinExistence type="predicted"/>
<organism evidence="1 2">
    <name type="scientific">Ralstonia pickettii</name>
    <name type="common">Burkholderia pickettii</name>
    <dbReference type="NCBI Taxonomy" id="329"/>
    <lineage>
        <taxon>Bacteria</taxon>
        <taxon>Pseudomonadati</taxon>
        <taxon>Pseudomonadota</taxon>
        <taxon>Betaproteobacteria</taxon>
        <taxon>Burkholderiales</taxon>
        <taxon>Burkholderiaceae</taxon>
        <taxon>Ralstonia</taxon>
    </lineage>
</organism>
<dbReference type="OrthoDB" id="2870328at2"/>
<evidence type="ECO:0000313" key="2">
    <source>
        <dbReference type="Proteomes" id="UP000234456"/>
    </source>
</evidence>
<protein>
    <submittedName>
        <fullName evidence="1">Uncharacterized protein</fullName>
    </submittedName>
</protein>
<evidence type="ECO:0000313" key="1">
    <source>
        <dbReference type="EMBL" id="PLC43810.1"/>
    </source>
</evidence>